<feature type="compositionally biased region" description="Polar residues" evidence="1">
    <location>
        <begin position="95"/>
        <end position="107"/>
    </location>
</feature>
<feature type="region of interest" description="Disordered" evidence="1">
    <location>
        <begin position="27"/>
        <end position="51"/>
    </location>
</feature>
<dbReference type="Proteomes" id="UP001627154">
    <property type="component" value="Unassembled WGS sequence"/>
</dbReference>
<evidence type="ECO:0000256" key="1">
    <source>
        <dbReference type="SAM" id="MobiDB-lite"/>
    </source>
</evidence>
<organism evidence="2 3">
    <name type="scientific">Trichogramma kaykai</name>
    <dbReference type="NCBI Taxonomy" id="54128"/>
    <lineage>
        <taxon>Eukaryota</taxon>
        <taxon>Metazoa</taxon>
        <taxon>Ecdysozoa</taxon>
        <taxon>Arthropoda</taxon>
        <taxon>Hexapoda</taxon>
        <taxon>Insecta</taxon>
        <taxon>Pterygota</taxon>
        <taxon>Neoptera</taxon>
        <taxon>Endopterygota</taxon>
        <taxon>Hymenoptera</taxon>
        <taxon>Apocrita</taxon>
        <taxon>Proctotrupomorpha</taxon>
        <taxon>Chalcidoidea</taxon>
        <taxon>Trichogrammatidae</taxon>
        <taxon>Trichogramma</taxon>
    </lineage>
</organism>
<feature type="compositionally biased region" description="Polar residues" evidence="1">
    <location>
        <begin position="344"/>
        <end position="376"/>
    </location>
</feature>
<feature type="region of interest" description="Disordered" evidence="1">
    <location>
        <begin position="79"/>
        <end position="107"/>
    </location>
</feature>
<gene>
    <name evidence="2" type="ORF">TKK_014558</name>
</gene>
<comment type="caution">
    <text evidence="2">The sequence shown here is derived from an EMBL/GenBank/DDBJ whole genome shotgun (WGS) entry which is preliminary data.</text>
</comment>
<protein>
    <submittedName>
        <fullName evidence="2">Uncharacterized protein</fullName>
    </submittedName>
</protein>
<reference evidence="2 3" key="1">
    <citation type="journal article" date="2024" name="bioRxiv">
        <title>A reference genome for Trichogramma kaykai: A tiny desert-dwelling parasitoid wasp with competing sex-ratio distorters.</title>
        <authorList>
            <person name="Culotta J."/>
            <person name="Lindsey A.R."/>
        </authorList>
    </citation>
    <scope>NUCLEOTIDE SEQUENCE [LARGE SCALE GENOMIC DNA]</scope>
    <source>
        <strain evidence="2 3">KSX58</strain>
    </source>
</reference>
<feature type="compositionally biased region" description="Low complexity" evidence="1">
    <location>
        <begin position="378"/>
        <end position="393"/>
    </location>
</feature>
<dbReference type="AlphaFoldDB" id="A0ABD2WBD0"/>
<sequence>MDSDVSVGTAEKKAADKIKQLQLQQKATSLKKSISSKDYNQSTASTSKNKSAIEQLVESLVDPQNMENLNKDLQVPSIESSTLKPSSKNKRNIAGKTTSTKPTYQNHKSTIKNGVSSNKNLPKLWNTVAQQVTFESKKSDDILPSTKTSALAGIMDLLQDCYAEIKGLKKDVCALTEEVRLMRSSGGKSGDQSSSFVGTIKQLNDKYKYQLPCIYKSEFEEFESDLSTNEQLCIDVKNVLLTGIDSSLVISKSIVKMLKLFLEKDVAIHYTAIKATEKKKAILNTQLFQWILAVIKERRTMASQETHQDQVHSALSSVMSNVPSWKLTSVRAIEMKKLKEDSSAKTTTVHNSNDQNLNLPSSKNQASGQNNLTNALVDNINSSSNSSEDSYISDNDDSQSSEGEMNSEFAKSLYVQLS</sequence>
<name>A0ABD2WBD0_9HYME</name>
<evidence type="ECO:0000313" key="3">
    <source>
        <dbReference type="Proteomes" id="UP001627154"/>
    </source>
</evidence>
<feature type="region of interest" description="Disordered" evidence="1">
    <location>
        <begin position="340"/>
        <end position="418"/>
    </location>
</feature>
<evidence type="ECO:0000313" key="2">
    <source>
        <dbReference type="EMBL" id="KAL3390389.1"/>
    </source>
</evidence>
<keyword evidence="3" id="KW-1185">Reference proteome</keyword>
<proteinExistence type="predicted"/>
<dbReference type="EMBL" id="JBJJXI010000117">
    <property type="protein sequence ID" value="KAL3390389.1"/>
    <property type="molecule type" value="Genomic_DNA"/>
</dbReference>
<accession>A0ABD2WBD0</accession>